<dbReference type="GO" id="GO:0009313">
    <property type="term" value="P:oligosaccharide catabolic process"/>
    <property type="evidence" value="ECO:0007669"/>
    <property type="project" value="TreeGrafter"/>
</dbReference>
<dbReference type="Gene3D" id="2.120.10.10">
    <property type="match status" value="1"/>
</dbReference>
<reference evidence="9 10" key="1">
    <citation type="submission" date="2018-05" db="EMBL/GenBank/DDBJ databases">
        <title>Evolution of GPA BGCs.</title>
        <authorList>
            <person name="Waglechner N."/>
            <person name="Wright G.D."/>
        </authorList>
    </citation>
    <scope>NUCLEOTIDE SEQUENCE [LARGE SCALE GENOMIC DNA]</scope>
    <source>
        <strain evidence="9 10">A82846</strain>
    </source>
</reference>
<dbReference type="EC" id="3.2.1.18" evidence="3"/>
<name>A0A428Z2C8_KIBAR</name>
<comment type="similarity">
    <text evidence="2">Belongs to the glycosyl hydrolase 33 family.</text>
</comment>
<dbReference type="InterPro" id="IPR011040">
    <property type="entry name" value="Sialidase"/>
</dbReference>
<dbReference type="InterPro" id="IPR036278">
    <property type="entry name" value="Sialidase_sf"/>
</dbReference>
<feature type="domain" description="Laminin G" evidence="8">
    <location>
        <begin position="429"/>
        <end position="620"/>
    </location>
</feature>
<dbReference type="GO" id="GO:0004308">
    <property type="term" value="F:exo-alpha-sialidase activity"/>
    <property type="evidence" value="ECO:0007669"/>
    <property type="project" value="UniProtKB-EC"/>
</dbReference>
<evidence type="ECO:0000313" key="10">
    <source>
        <dbReference type="Proteomes" id="UP000287547"/>
    </source>
</evidence>
<evidence type="ECO:0000256" key="3">
    <source>
        <dbReference type="ARBA" id="ARBA00012733"/>
    </source>
</evidence>
<proteinExistence type="inferred from homology"/>
<dbReference type="PROSITE" id="PS50025">
    <property type="entry name" value="LAM_G_DOMAIN"/>
    <property type="match status" value="1"/>
</dbReference>
<dbReference type="CDD" id="cd15482">
    <property type="entry name" value="Sialidase_non-viral"/>
    <property type="match status" value="1"/>
</dbReference>
<evidence type="ECO:0000259" key="8">
    <source>
        <dbReference type="PROSITE" id="PS50025"/>
    </source>
</evidence>
<dbReference type="SMART" id="SM00282">
    <property type="entry name" value="LamG"/>
    <property type="match status" value="3"/>
</dbReference>
<dbReference type="Gene3D" id="2.60.120.200">
    <property type="match status" value="3"/>
</dbReference>
<dbReference type="PANTHER" id="PTHR10628:SF30">
    <property type="entry name" value="EXO-ALPHA-SIALIDASE"/>
    <property type="match status" value="1"/>
</dbReference>
<dbReference type="InterPro" id="IPR001791">
    <property type="entry name" value="Laminin_G"/>
</dbReference>
<accession>A0A428Z2C8</accession>
<evidence type="ECO:0000313" key="9">
    <source>
        <dbReference type="EMBL" id="RSM79466.1"/>
    </source>
</evidence>
<keyword evidence="5" id="KW-1015">Disulfide bond</keyword>
<dbReference type="Pfam" id="PF13385">
    <property type="entry name" value="Laminin_G_3"/>
    <property type="match status" value="3"/>
</dbReference>
<evidence type="ECO:0000256" key="7">
    <source>
        <dbReference type="SAM" id="SignalP"/>
    </source>
</evidence>
<dbReference type="InterPro" id="IPR013320">
    <property type="entry name" value="ConA-like_dom_sf"/>
</dbReference>
<feature type="chain" id="PRO_5019221835" description="exo-alpha-sialidase" evidence="7">
    <location>
        <begin position="23"/>
        <end position="1040"/>
    </location>
</feature>
<evidence type="ECO:0000256" key="2">
    <source>
        <dbReference type="ARBA" id="ARBA00009348"/>
    </source>
</evidence>
<dbReference type="PANTHER" id="PTHR10628">
    <property type="entry name" value="SIALIDASE"/>
    <property type="match status" value="1"/>
</dbReference>
<evidence type="ECO:0000256" key="1">
    <source>
        <dbReference type="ARBA" id="ARBA00000427"/>
    </source>
</evidence>
<dbReference type="GO" id="GO:0005737">
    <property type="term" value="C:cytoplasm"/>
    <property type="evidence" value="ECO:0007669"/>
    <property type="project" value="TreeGrafter"/>
</dbReference>
<gene>
    <name evidence="9" type="ORF">DMH04_31270</name>
</gene>
<dbReference type="AlphaFoldDB" id="A0A428Z2C8"/>
<feature type="region of interest" description="Disordered" evidence="6">
    <location>
        <begin position="95"/>
        <end position="116"/>
    </location>
</feature>
<protein>
    <recommendedName>
        <fullName evidence="3">exo-alpha-sialidase</fullName>
        <ecNumber evidence="3">3.2.1.18</ecNumber>
    </recommendedName>
</protein>
<feature type="signal peptide" evidence="7">
    <location>
        <begin position="1"/>
        <end position="22"/>
    </location>
</feature>
<dbReference type="InterPro" id="IPR026856">
    <property type="entry name" value="Sialidase_fam"/>
</dbReference>
<dbReference type="GO" id="GO:0016020">
    <property type="term" value="C:membrane"/>
    <property type="evidence" value="ECO:0007669"/>
    <property type="project" value="TreeGrafter"/>
</dbReference>
<dbReference type="EMBL" id="QHKI01000032">
    <property type="protein sequence ID" value="RSM79466.1"/>
    <property type="molecule type" value="Genomic_DNA"/>
</dbReference>
<evidence type="ECO:0000256" key="5">
    <source>
        <dbReference type="ARBA" id="ARBA00023157"/>
    </source>
</evidence>
<dbReference type="SMART" id="SM00560">
    <property type="entry name" value="LamGL"/>
    <property type="match status" value="1"/>
</dbReference>
<comment type="catalytic activity">
    <reaction evidence="1">
        <text>Hydrolysis of alpha-(2-&gt;3)-, alpha-(2-&gt;6)-, alpha-(2-&gt;8)- glycosidic linkages of terminal sialic acid residues in oligosaccharides, glycoproteins, glycolipids, colominic acid and synthetic substrates.</text>
        <dbReference type="EC" id="3.2.1.18"/>
    </reaction>
</comment>
<keyword evidence="4 7" id="KW-0732">Signal</keyword>
<evidence type="ECO:0000256" key="6">
    <source>
        <dbReference type="SAM" id="MobiDB-lite"/>
    </source>
</evidence>
<comment type="caution">
    <text evidence="9">The sequence shown here is derived from an EMBL/GenBank/DDBJ whole genome shotgun (WGS) entry which is preliminary data.</text>
</comment>
<dbReference type="Proteomes" id="UP000287547">
    <property type="component" value="Unassembled WGS sequence"/>
</dbReference>
<dbReference type="SUPFAM" id="SSF49899">
    <property type="entry name" value="Concanavalin A-like lectins/glucanases"/>
    <property type="match status" value="3"/>
</dbReference>
<dbReference type="SUPFAM" id="SSF50939">
    <property type="entry name" value="Sialidases"/>
    <property type="match status" value="1"/>
</dbReference>
<dbReference type="Pfam" id="PF13088">
    <property type="entry name" value="BNR_2"/>
    <property type="match status" value="1"/>
</dbReference>
<organism evidence="9 10">
    <name type="scientific">Kibdelosporangium aridum</name>
    <dbReference type="NCBI Taxonomy" id="2030"/>
    <lineage>
        <taxon>Bacteria</taxon>
        <taxon>Bacillati</taxon>
        <taxon>Actinomycetota</taxon>
        <taxon>Actinomycetes</taxon>
        <taxon>Pseudonocardiales</taxon>
        <taxon>Pseudonocardiaceae</taxon>
        <taxon>Kibdelosporangium</taxon>
    </lineage>
</organism>
<evidence type="ECO:0000256" key="4">
    <source>
        <dbReference type="ARBA" id="ARBA00022729"/>
    </source>
</evidence>
<dbReference type="GO" id="GO:0006689">
    <property type="term" value="P:ganglioside catabolic process"/>
    <property type="evidence" value="ECO:0007669"/>
    <property type="project" value="TreeGrafter"/>
</dbReference>
<dbReference type="CDD" id="cd00110">
    <property type="entry name" value="LamG"/>
    <property type="match status" value="1"/>
</dbReference>
<dbReference type="InterPro" id="IPR006558">
    <property type="entry name" value="LamG-like"/>
</dbReference>
<sequence>MYRRLLVLACALLISIPAPALASGVVQSSALVGVQQVLYRGGTNGYGCFRIPVLSRTSAGTLLAFAEARKSPSCADRGDIDLVVRRSTNDGRTWGPIRVVTSGSPTDPDAPFTRGNAVPVVDKETGKINLITTSNEATLTGKRLPWIQQSSDDGLTWTVPRPLGTSFDGTNNGWFATGPAHGIQLEKDGPYKGRLIVGAHQKPNSTTVLAGVLYSDDNGESWKASQVPNSYVAGQLSPGEIAVAELPNGNLYAAARNEVDGVPHRAKAVSTDGGTTMPAFTTVPSLASPNVQGSVLPLKQTYRSTPGDVLIFSGPSDPNNREELKIRYSTDGGTTWAGAPKGLVTSERSGYSDIAELTGGEIGVVYEGGVSFSADEIRFTRFTPTDLGLPGTTRGTPSPQLSVAAGRTTPDSTLGANDAYLRGNASLNDGLLLDGNGDYADVPYTRTIDPGADDFAISTRFRYSATETSPDQVLFWGYGVGSAVPQVWLRLRPGSNEVATWVQGQGGHVYLTMNAVRAFGDDQWHQLSLTRTGSRVDLTIDGVTASGTGVVGAVSTGVTGLRLGAKQDATASDAFTGRLGNFSLARKGVPSLNLAFKTVDGASVPARTAAPITDDMSGHCASGRLLGGRQSPVDGRAANTVALPVNSTHPGVETPFSPTLDLGAGDFTFAAWFRYSGSADQAIVWAYGTTSGKRSLWVRAQPSDDQLLAWVETDTDRVSVPLKDNSSRVAFGGDQWHLLALTRTGDRVELSVDGGTPAVATGLTGSVSADQADAIKGLRLGSKMDGSNVMQGALDDFRLYHRALTSAELTQAATGRFPADLPKLWWTFEGPYTQAHEVVQPITGPQTSDASVHCAHAAVSGTPAVVTGKVGNAVQFDGVDDAVYMPYKPSVALGDNDFKVSTWLRYTGSADQVIFWAYGVGATERGLWMRGQPGQDRLLAYLQTDTGAFQAATQGSFNDGNWHFVEVERKAGTLTVSVDGTPSGSTAVSGSVTYGDTFAVEGFRLGAKPDGTNRLTGTLDEFQISRGAALAAHLPLNAAS</sequence>